<keyword evidence="1" id="KW-1133">Transmembrane helix</keyword>
<accession>A0A0B5AVU9</accession>
<name>A0A0B5AVU9_9BACL</name>
<dbReference type="OrthoDB" id="2456273at2"/>
<reference evidence="2 3" key="1">
    <citation type="submission" date="2014-08" db="EMBL/GenBank/DDBJ databases">
        <title>Complete genome of a marine bacteria Jeotgalibacillus malaysiensis.</title>
        <authorList>
            <person name="Yaakop A.S."/>
            <person name="Chan K.-G."/>
            <person name="Goh K.M."/>
        </authorList>
    </citation>
    <scope>NUCLEOTIDE SEQUENCE [LARGE SCALE GENOMIC DNA]</scope>
    <source>
        <strain evidence="2 3">D5</strain>
    </source>
</reference>
<organism evidence="2 3">
    <name type="scientific">Jeotgalibacillus malaysiensis</name>
    <dbReference type="NCBI Taxonomy" id="1508404"/>
    <lineage>
        <taxon>Bacteria</taxon>
        <taxon>Bacillati</taxon>
        <taxon>Bacillota</taxon>
        <taxon>Bacilli</taxon>
        <taxon>Bacillales</taxon>
        <taxon>Caryophanaceae</taxon>
        <taxon>Jeotgalibacillus</taxon>
    </lineage>
</organism>
<dbReference type="HOGENOM" id="CLU_2825346_0_0_9"/>
<proteinExistence type="predicted"/>
<evidence type="ECO:0000313" key="2">
    <source>
        <dbReference type="EMBL" id="AJD92728.1"/>
    </source>
</evidence>
<dbReference type="KEGG" id="jeo:JMA_34110"/>
<dbReference type="Proteomes" id="UP000031449">
    <property type="component" value="Chromosome"/>
</dbReference>
<keyword evidence="1" id="KW-0472">Membrane</keyword>
<evidence type="ECO:0000256" key="1">
    <source>
        <dbReference type="SAM" id="Phobius"/>
    </source>
</evidence>
<evidence type="ECO:0000313" key="3">
    <source>
        <dbReference type="Proteomes" id="UP000031449"/>
    </source>
</evidence>
<feature type="transmembrane region" description="Helical" evidence="1">
    <location>
        <begin position="32"/>
        <end position="51"/>
    </location>
</feature>
<keyword evidence="1" id="KW-0812">Transmembrane</keyword>
<feature type="transmembrane region" description="Helical" evidence="1">
    <location>
        <begin position="7"/>
        <end position="26"/>
    </location>
</feature>
<gene>
    <name evidence="2" type="ORF">JMA_34110</name>
</gene>
<protein>
    <submittedName>
        <fullName evidence="2">Uncharacterized protein</fullName>
    </submittedName>
</protein>
<dbReference type="AlphaFoldDB" id="A0A0B5AVU9"/>
<dbReference type="EMBL" id="CP009416">
    <property type="protein sequence ID" value="AJD92728.1"/>
    <property type="molecule type" value="Genomic_DNA"/>
</dbReference>
<sequence>MDLRKLDLILSVVLLINSVRIFYLIVTKDDPVPFDYMVLFFSTVGAVILFMNSRRRKMKEEGRLEE</sequence>
<dbReference type="STRING" id="1508404.JMA_34110"/>
<dbReference type="BioCyc" id="JESP1508404:G14D9-12692-MONOMER"/>
<keyword evidence="3" id="KW-1185">Reference proteome</keyword>